<evidence type="ECO:0000313" key="1">
    <source>
        <dbReference type="EMBL" id="KAG8638376.1"/>
    </source>
</evidence>
<evidence type="ECO:0000313" key="2">
    <source>
        <dbReference type="Proteomes" id="UP000091857"/>
    </source>
</evidence>
<protein>
    <submittedName>
        <fullName evidence="1">Uncharacterized protein</fullName>
    </submittedName>
</protein>
<sequence>MSICSESCRIKVYEIFCILVLVGSFGIRIGESKNVQVLKPNSKLEYSALNCRKHSGFLTDYGGVGDGKTLNTKAFQSAIANLSQYASDGGAELIVTSGRWLTGSFNLTSHFTLFIHRSAVILASQNESDWPLLAPLPSYGVDQNLTEGRFSSLLFGMNLTDVVITGNNGTIDGQGAPWWDKFKKGQFKATRPFLIELMYTDQLQISNITLANSPFWHVHPVYSSNVVIQMVTILAPVEVPNTDGINPDSCTNVLIEDVYIVSGDDCIAIKSGWDQYGIKVGLPTEHLVIRRLTCKSPDSAAIALGSEMSGGIQDVRAEDITAFDTQSAVRIKTAPGRGGYIKDIFVKGMTLKNMQYVFWVSGAYKTHPDDGYDPKALAEFKNINYRDVFAENVTIAGSLEGYANHPFTGFCMSNVSMTLNEEAKESSPWTCTDIKGVSKNVIPKPCDLLTGKETDCSFPEDKLSIETIEMKSCISKKKFF</sequence>
<gene>
    <name evidence="1" type="ORF">MANES_14G021800v8</name>
</gene>
<dbReference type="EMBL" id="CM004400">
    <property type="protein sequence ID" value="KAG8638376.1"/>
    <property type="molecule type" value="Genomic_DNA"/>
</dbReference>
<organism evidence="1 2">
    <name type="scientific">Manihot esculenta</name>
    <name type="common">Cassava</name>
    <name type="synonym">Jatropha manihot</name>
    <dbReference type="NCBI Taxonomy" id="3983"/>
    <lineage>
        <taxon>Eukaryota</taxon>
        <taxon>Viridiplantae</taxon>
        <taxon>Streptophyta</taxon>
        <taxon>Embryophyta</taxon>
        <taxon>Tracheophyta</taxon>
        <taxon>Spermatophyta</taxon>
        <taxon>Magnoliopsida</taxon>
        <taxon>eudicotyledons</taxon>
        <taxon>Gunneridae</taxon>
        <taxon>Pentapetalae</taxon>
        <taxon>rosids</taxon>
        <taxon>fabids</taxon>
        <taxon>Malpighiales</taxon>
        <taxon>Euphorbiaceae</taxon>
        <taxon>Crotonoideae</taxon>
        <taxon>Manihoteae</taxon>
        <taxon>Manihot</taxon>
    </lineage>
</organism>
<proteinExistence type="predicted"/>
<comment type="caution">
    <text evidence="1">The sequence shown here is derived from an EMBL/GenBank/DDBJ whole genome shotgun (WGS) entry which is preliminary data.</text>
</comment>
<keyword evidence="2" id="KW-1185">Reference proteome</keyword>
<dbReference type="Proteomes" id="UP000091857">
    <property type="component" value="Chromosome 14"/>
</dbReference>
<name>A0ACB7GEP1_MANES</name>
<accession>A0ACB7GEP1</accession>
<reference evidence="2" key="1">
    <citation type="journal article" date="2016" name="Nat. Biotechnol.">
        <title>Sequencing wild and cultivated cassava and related species reveals extensive interspecific hybridization and genetic diversity.</title>
        <authorList>
            <person name="Bredeson J.V."/>
            <person name="Lyons J.B."/>
            <person name="Prochnik S.E."/>
            <person name="Wu G.A."/>
            <person name="Ha C.M."/>
            <person name="Edsinger-Gonzales E."/>
            <person name="Grimwood J."/>
            <person name="Schmutz J."/>
            <person name="Rabbi I.Y."/>
            <person name="Egesi C."/>
            <person name="Nauluvula P."/>
            <person name="Lebot V."/>
            <person name="Ndunguru J."/>
            <person name="Mkamilo G."/>
            <person name="Bart R.S."/>
            <person name="Setter T.L."/>
            <person name="Gleadow R.M."/>
            <person name="Kulakow P."/>
            <person name="Ferguson M.E."/>
            <person name="Rounsley S."/>
            <person name="Rokhsar D.S."/>
        </authorList>
    </citation>
    <scope>NUCLEOTIDE SEQUENCE [LARGE SCALE GENOMIC DNA]</scope>
    <source>
        <strain evidence="2">cv. AM560-2</strain>
    </source>
</reference>